<protein>
    <submittedName>
        <fullName evidence="3">Non-ribosomal peptide synthetase-like protein</fullName>
    </submittedName>
</protein>
<evidence type="ECO:0000256" key="1">
    <source>
        <dbReference type="SAM" id="Phobius"/>
    </source>
</evidence>
<evidence type="ECO:0000259" key="2">
    <source>
        <dbReference type="PROSITE" id="PS50075"/>
    </source>
</evidence>
<dbReference type="InterPro" id="IPR010071">
    <property type="entry name" value="AA_adenyl_dom"/>
</dbReference>
<keyword evidence="4" id="KW-1185">Reference proteome</keyword>
<dbReference type="InterPro" id="IPR045851">
    <property type="entry name" value="AMP-bd_C_sf"/>
</dbReference>
<comment type="caution">
    <text evidence="3">The sequence shown here is derived from an EMBL/GenBank/DDBJ whole genome shotgun (WGS) entry which is preliminary data.</text>
</comment>
<dbReference type="Pfam" id="PF13193">
    <property type="entry name" value="AMP-binding_C"/>
    <property type="match status" value="1"/>
</dbReference>
<dbReference type="NCBIfam" id="TIGR01733">
    <property type="entry name" value="AA-adenyl-dom"/>
    <property type="match status" value="1"/>
</dbReference>
<dbReference type="PANTHER" id="PTHR45527:SF1">
    <property type="entry name" value="FATTY ACID SYNTHASE"/>
    <property type="match status" value="1"/>
</dbReference>
<dbReference type="InterPro" id="IPR011004">
    <property type="entry name" value="Trimer_LpxA-like_sf"/>
</dbReference>
<feature type="transmembrane region" description="Helical" evidence="1">
    <location>
        <begin position="859"/>
        <end position="886"/>
    </location>
</feature>
<reference evidence="3 4" key="1">
    <citation type="submission" date="2023-07" db="EMBL/GenBank/DDBJ databases">
        <title>Functional and genomic diversity of the sorghum phyllosphere microbiome.</title>
        <authorList>
            <person name="Shade A."/>
        </authorList>
    </citation>
    <scope>NUCLEOTIDE SEQUENCE [LARGE SCALE GENOMIC DNA]</scope>
    <source>
        <strain evidence="3 4">SORGH_AS_0887</strain>
    </source>
</reference>
<dbReference type="Gene3D" id="2.160.10.10">
    <property type="entry name" value="Hexapeptide repeat proteins"/>
    <property type="match status" value="3"/>
</dbReference>
<proteinExistence type="predicted"/>
<keyword evidence="1" id="KW-0812">Transmembrane</keyword>
<feature type="domain" description="Carrier" evidence="2">
    <location>
        <begin position="523"/>
        <end position="600"/>
    </location>
</feature>
<feature type="transmembrane region" description="Helical" evidence="1">
    <location>
        <begin position="1144"/>
        <end position="1170"/>
    </location>
</feature>
<dbReference type="InterPro" id="IPR042099">
    <property type="entry name" value="ANL_N_sf"/>
</dbReference>
<dbReference type="Proteomes" id="UP001233360">
    <property type="component" value="Unassembled WGS sequence"/>
</dbReference>
<gene>
    <name evidence="3" type="ORF">QE380_001866</name>
</gene>
<dbReference type="EMBL" id="JAUTBK010000002">
    <property type="protein sequence ID" value="MDQ1208943.1"/>
    <property type="molecule type" value="Genomic_DNA"/>
</dbReference>
<dbReference type="Pfam" id="PF00550">
    <property type="entry name" value="PP-binding"/>
    <property type="match status" value="1"/>
</dbReference>
<feature type="transmembrane region" description="Helical" evidence="1">
    <location>
        <begin position="906"/>
        <end position="930"/>
    </location>
</feature>
<dbReference type="Gene3D" id="3.40.50.12780">
    <property type="entry name" value="N-terminal domain of ligase-like"/>
    <property type="match status" value="1"/>
</dbReference>
<dbReference type="InterPro" id="IPR000873">
    <property type="entry name" value="AMP-dep_synth/lig_dom"/>
</dbReference>
<dbReference type="RefSeq" id="WP_307003408.1">
    <property type="nucleotide sequence ID" value="NZ_JAUTBK010000002.1"/>
</dbReference>
<dbReference type="PANTHER" id="PTHR45527">
    <property type="entry name" value="NONRIBOSOMAL PEPTIDE SYNTHETASE"/>
    <property type="match status" value="1"/>
</dbReference>
<dbReference type="InterPro" id="IPR012728">
    <property type="entry name" value="Pls/PosA_C"/>
</dbReference>
<dbReference type="InterPro" id="IPR025110">
    <property type="entry name" value="AMP-bd_C"/>
</dbReference>
<keyword evidence="1" id="KW-1133">Transmembrane helix</keyword>
<dbReference type="InterPro" id="IPR020845">
    <property type="entry name" value="AMP-binding_CS"/>
</dbReference>
<dbReference type="PROSITE" id="PS00455">
    <property type="entry name" value="AMP_BINDING"/>
    <property type="match status" value="1"/>
</dbReference>
<evidence type="ECO:0000313" key="4">
    <source>
        <dbReference type="Proteomes" id="UP001233360"/>
    </source>
</evidence>
<dbReference type="Pfam" id="PF00501">
    <property type="entry name" value="AMP-binding"/>
    <property type="match status" value="1"/>
</dbReference>
<dbReference type="NCBIfam" id="TIGR02353">
    <property type="entry name" value="NRPS_term_dom"/>
    <property type="match status" value="1"/>
</dbReference>
<dbReference type="InterPro" id="IPR009081">
    <property type="entry name" value="PP-bd_ACP"/>
</dbReference>
<feature type="transmembrane region" description="Helical" evidence="1">
    <location>
        <begin position="662"/>
        <end position="682"/>
    </location>
</feature>
<feature type="transmembrane region" description="Helical" evidence="1">
    <location>
        <begin position="1116"/>
        <end position="1138"/>
    </location>
</feature>
<sequence>MNAIIHVPSVIRGEQRPEFIRNEVLSDILDATAAQYPEHVALIDQERNVTYAQLCKQANDIAQQLIQRGIKAGDIIGLWLPRGADLLIAQAGICKAGAAWLPFDMDVPVDRIQVCLDDAQAAGIITSLDWADSLQQLSQPVWPVNTLNQPTGQPSIAQRADLADPAYIIYTSGSTGKPKGIVIEQRNICHFLRSENSVLGVRHEDKVYQGFSVAFDMSFEEVWISYLVGATIWIAPKDLVTDPERLCKALQQQNITVLHAVPTLLALFPEDVPNLRIINLGGEMCPEALVARWDLPHHQIFNTYGPTETTVTSSLARVYADEPVTIGVPLPNYGMLVLNDQFELLPQGEVGELCVFGPSVGREYLGRPELTAEKFIHNTWANNDNELKLYRTGDLARLDENGQIQCLGRADDQVKVRGFRVELGEIEAALCDLNGIGTAAVVLRRDDEMDQLVAFIVLDQEQKNLIQVKEIRAYLKSRLPAYMIPNRFEIVEQVPRLLSGKIDRNALRKIELQTSVEAAVSDEPQNEAEQILFDTLNKIFPNQPIQLSADFFDDLGGHSLLAAVLTSQLREYPQYAQITIQNIYQLRKVGAISQFMLQQAKQQQMREVTTYEINSTNRIRCGIAQFMVIPILIGLTILQWLAPFFSYHYFTGSPGDSTVRAMGISLGVYIVSVILSFAISVIGNRLLLKGIQPGQYPLWGKTYFRWWLADRLTGVAPTYLLAGSTLNNLYLKALGAKIGHDVHMGSIHVRMPNLLTVGDGVSIGSHVNLENAKVEQGQLVLGKIELKKESYVGSYSVIEENSCLEEYAHLKALSALPNGKTIPAFEMWDGAPAQYSKQVDVAHLLPRGQVSKTRKIIEVVYYALSVILISCLFFVPIFPSFILVDWFDVNYLNNVLQASNIVSTAFRYFLFAIPASAIMVILTALFAALLRKIILPNLKPGTYSLHSGTYYRKWFATQIFETSLQTLHGLFATVYAPAWFRLMGAKVGRDSEVSTATGVVPELLTLGDESFIADAVMLGDEETTRGWMILQPTVIGCRSFVGNSAYITDGTVLPDGVLIGVQSKIPEHDQLQSGETWFGSPALRLPARESVGEYPEHLTFKPSIGRRMMRGLIEGLRIVLPLAFSIGMGYMIVLSVIAHVVNQGWWSGLLTLAVAGIGYGIASFLIIVLLKWVMIGRYQPRSIPMWTMFVWLSEGLTSLYESIAIPNCLNYVRGTPFLPSLLRLLGVKIGKNVYLDTADMTEFDCVSIGDYSELNSFSGPQTHLFEDRIMKIGQVEIGSHVTIHCRSIVLYNAEVANQTLLGPLTLVMKGEKIPAQSAWIGSPAQPWTNG</sequence>
<feature type="transmembrane region" description="Helical" evidence="1">
    <location>
        <begin position="623"/>
        <end position="642"/>
    </location>
</feature>
<keyword evidence="1" id="KW-0472">Membrane</keyword>
<dbReference type="CDD" id="cd05930">
    <property type="entry name" value="A_NRPS"/>
    <property type="match status" value="1"/>
</dbReference>
<dbReference type="Gene3D" id="1.10.1200.10">
    <property type="entry name" value="ACP-like"/>
    <property type="match status" value="1"/>
</dbReference>
<organism evidence="3 4">
    <name type="scientific">Acinetobacter baylyi</name>
    <dbReference type="NCBI Taxonomy" id="202950"/>
    <lineage>
        <taxon>Bacteria</taxon>
        <taxon>Pseudomonadati</taxon>
        <taxon>Pseudomonadota</taxon>
        <taxon>Gammaproteobacteria</taxon>
        <taxon>Moraxellales</taxon>
        <taxon>Moraxellaceae</taxon>
        <taxon>Acinetobacter</taxon>
    </lineage>
</organism>
<dbReference type="SUPFAM" id="SSF51161">
    <property type="entry name" value="Trimeric LpxA-like enzymes"/>
    <property type="match status" value="3"/>
</dbReference>
<dbReference type="SUPFAM" id="SSF56801">
    <property type="entry name" value="Acetyl-CoA synthetase-like"/>
    <property type="match status" value="1"/>
</dbReference>
<dbReference type="InterPro" id="IPR036736">
    <property type="entry name" value="ACP-like_sf"/>
</dbReference>
<accession>A0ABU0UXG6</accession>
<dbReference type="PROSITE" id="PS50075">
    <property type="entry name" value="CARRIER"/>
    <property type="match status" value="1"/>
</dbReference>
<dbReference type="Gene3D" id="3.30.300.30">
    <property type="match status" value="1"/>
</dbReference>
<evidence type="ECO:0000313" key="3">
    <source>
        <dbReference type="EMBL" id="MDQ1208943.1"/>
    </source>
</evidence>
<dbReference type="SUPFAM" id="SSF47336">
    <property type="entry name" value="ACP-like"/>
    <property type="match status" value="1"/>
</dbReference>
<name>A0ABU0UXG6_ACIBI</name>